<dbReference type="PANTHER" id="PTHR43744:SF2">
    <property type="entry name" value="ARABINOOLIGOSACCHARIDES TRANSPORT SYSTEM PERMEASE PROTEIN ARAQ"/>
    <property type="match status" value="1"/>
</dbReference>
<dbReference type="EMBL" id="CP079216">
    <property type="protein sequence ID" value="QXT64380.1"/>
    <property type="molecule type" value="Genomic_DNA"/>
</dbReference>
<proteinExistence type="inferred from homology"/>
<comment type="similarity">
    <text evidence="7">Belongs to the binding-protein-dependent transport system permease family.</text>
</comment>
<feature type="transmembrane region" description="Helical" evidence="7">
    <location>
        <begin position="59"/>
        <end position="86"/>
    </location>
</feature>
<organism evidence="9 10">
    <name type="scientific">Tessaracoccus palaemonis</name>
    <dbReference type="NCBI Taxonomy" id="2829499"/>
    <lineage>
        <taxon>Bacteria</taxon>
        <taxon>Bacillati</taxon>
        <taxon>Actinomycetota</taxon>
        <taxon>Actinomycetes</taxon>
        <taxon>Propionibacteriales</taxon>
        <taxon>Propionibacteriaceae</taxon>
        <taxon>Tessaracoccus</taxon>
    </lineage>
</organism>
<dbReference type="Pfam" id="PF00528">
    <property type="entry name" value="BPD_transp_1"/>
    <property type="match status" value="1"/>
</dbReference>
<name>A0ABX8SPQ5_9ACTN</name>
<evidence type="ECO:0000256" key="3">
    <source>
        <dbReference type="ARBA" id="ARBA00022475"/>
    </source>
</evidence>
<evidence type="ECO:0000313" key="9">
    <source>
        <dbReference type="EMBL" id="QXT64380.1"/>
    </source>
</evidence>
<protein>
    <submittedName>
        <fullName evidence="9">Carbohydrate ABC transporter permease</fullName>
    </submittedName>
</protein>
<dbReference type="PANTHER" id="PTHR43744">
    <property type="entry name" value="ABC TRANSPORTER PERMEASE PROTEIN MG189-RELATED-RELATED"/>
    <property type="match status" value="1"/>
</dbReference>
<feature type="transmembrane region" description="Helical" evidence="7">
    <location>
        <begin position="98"/>
        <end position="120"/>
    </location>
</feature>
<accession>A0ABX8SPQ5</accession>
<evidence type="ECO:0000256" key="1">
    <source>
        <dbReference type="ARBA" id="ARBA00004651"/>
    </source>
</evidence>
<keyword evidence="4 7" id="KW-0812">Transmembrane</keyword>
<feature type="transmembrane region" description="Helical" evidence="7">
    <location>
        <begin position="132"/>
        <end position="152"/>
    </location>
</feature>
<keyword evidence="3" id="KW-1003">Cell membrane</keyword>
<keyword evidence="10" id="KW-1185">Reference proteome</keyword>
<evidence type="ECO:0000256" key="6">
    <source>
        <dbReference type="ARBA" id="ARBA00023136"/>
    </source>
</evidence>
<sequence length="267" mass="30157">MVALFVIIMILVLIPFWAIFIATFQDGNMIVRYGLNLGIDLSQASLENWVMLFTDSGQYFTWFFNSVFVTVVQVVLTLLISAFVAYGFAMYDFRFKNTLFVAVLLIMSVPFEMMMLPLYIQINDMGLQDTYTAVILPFLAAAVTIMFFRQYLRGIPKDIVEAGRIDGVSEYGIFFRLVLPLMKPAFAAMAILNGMSSWNNFLWPLLALRSADKYTLPIGLNTLLTPYGNNYDLLLVGSVFSLLPIFVLFIAFQRFFIEGMTAGAVKG</sequence>
<evidence type="ECO:0000256" key="2">
    <source>
        <dbReference type="ARBA" id="ARBA00022448"/>
    </source>
</evidence>
<gene>
    <name evidence="9" type="ORF">KDB89_11280</name>
</gene>
<evidence type="ECO:0000256" key="7">
    <source>
        <dbReference type="RuleBase" id="RU363032"/>
    </source>
</evidence>
<reference evidence="9 10" key="1">
    <citation type="submission" date="2021-07" db="EMBL/GenBank/DDBJ databases">
        <title>complete genome sequencing of Tessaracoccus sp.J1M15.</title>
        <authorList>
            <person name="Bae J.-W."/>
            <person name="Kim D.-y."/>
        </authorList>
    </citation>
    <scope>NUCLEOTIDE SEQUENCE [LARGE SCALE GENOMIC DNA]</scope>
    <source>
        <strain evidence="9 10">J1M15</strain>
    </source>
</reference>
<dbReference type="InterPro" id="IPR000515">
    <property type="entry name" value="MetI-like"/>
</dbReference>
<dbReference type="PROSITE" id="PS50928">
    <property type="entry name" value="ABC_TM1"/>
    <property type="match status" value="1"/>
</dbReference>
<feature type="domain" description="ABC transmembrane type-1" evidence="8">
    <location>
        <begin position="63"/>
        <end position="252"/>
    </location>
</feature>
<feature type="transmembrane region" description="Helical" evidence="7">
    <location>
        <begin position="233"/>
        <end position="252"/>
    </location>
</feature>
<keyword evidence="5 7" id="KW-1133">Transmembrane helix</keyword>
<keyword evidence="6 7" id="KW-0472">Membrane</keyword>
<evidence type="ECO:0000313" key="10">
    <source>
        <dbReference type="Proteomes" id="UP000824504"/>
    </source>
</evidence>
<dbReference type="Proteomes" id="UP000824504">
    <property type="component" value="Chromosome"/>
</dbReference>
<keyword evidence="2 7" id="KW-0813">Transport</keyword>
<evidence type="ECO:0000259" key="8">
    <source>
        <dbReference type="PROSITE" id="PS50928"/>
    </source>
</evidence>
<comment type="subcellular location">
    <subcellularLocation>
        <location evidence="1 7">Cell membrane</location>
        <topology evidence="1 7">Multi-pass membrane protein</topology>
    </subcellularLocation>
</comment>
<evidence type="ECO:0000256" key="4">
    <source>
        <dbReference type="ARBA" id="ARBA00022692"/>
    </source>
</evidence>
<dbReference type="CDD" id="cd06261">
    <property type="entry name" value="TM_PBP2"/>
    <property type="match status" value="1"/>
</dbReference>
<feature type="transmembrane region" description="Helical" evidence="7">
    <location>
        <begin position="173"/>
        <end position="195"/>
    </location>
</feature>
<evidence type="ECO:0000256" key="5">
    <source>
        <dbReference type="ARBA" id="ARBA00022989"/>
    </source>
</evidence>